<organism evidence="3 4">
    <name type="scientific">Mugilogobius chulae</name>
    <name type="common">yellowstripe goby</name>
    <dbReference type="NCBI Taxonomy" id="88201"/>
    <lineage>
        <taxon>Eukaryota</taxon>
        <taxon>Metazoa</taxon>
        <taxon>Chordata</taxon>
        <taxon>Craniata</taxon>
        <taxon>Vertebrata</taxon>
        <taxon>Euteleostomi</taxon>
        <taxon>Actinopterygii</taxon>
        <taxon>Neopterygii</taxon>
        <taxon>Teleostei</taxon>
        <taxon>Neoteleostei</taxon>
        <taxon>Acanthomorphata</taxon>
        <taxon>Gobiaria</taxon>
        <taxon>Gobiiformes</taxon>
        <taxon>Gobioidei</taxon>
        <taxon>Gobiidae</taxon>
        <taxon>Gobionellinae</taxon>
        <taxon>Mugilogobius</taxon>
    </lineage>
</organism>
<name>A0AAW0N968_9GOBI</name>
<dbReference type="EMBL" id="JBBPFD010000016">
    <property type="protein sequence ID" value="KAK7893683.1"/>
    <property type="molecule type" value="Genomic_DNA"/>
</dbReference>
<dbReference type="SMART" id="SM00034">
    <property type="entry name" value="CLECT"/>
    <property type="match status" value="2"/>
</dbReference>
<feature type="chain" id="PRO_5043642822" description="C-type lectin domain-containing protein" evidence="1">
    <location>
        <begin position="19"/>
        <end position="250"/>
    </location>
</feature>
<gene>
    <name evidence="3" type="ORF">WMY93_022835</name>
</gene>
<accession>A0AAW0N968</accession>
<evidence type="ECO:0000313" key="3">
    <source>
        <dbReference type="EMBL" id="KAK7893683.1"/>
    </source>
</evidence>
<evidence type="ECO:0000259" key="2">
    <source>
        <dbReference type="PROSITE" id="PS50041"/>
    </source>
</evidence>
<dbReference type="InterPro" id="IPR001304">
    <property type="entry name" value="C-type_lectin-like"/>
</dbReference>
<evidence type="ECO:0000313" key="4">
    <source>
        <dbReference type="Proteomes" id="UP001460270"/>
    </source>
</evidence>
<proteinExistence type="predicted"/>
<sequence length="250" mass="29013">MSSTFILFLLPLAWSAHGKYVYVHQSMDWHHAQFFCMSHYLDLAPISSERDMTLIQQLVDNYSQVWFGLRRNVTEPDPELMWVWSSGGTVRRFFWEMGQPDMESFGLLINFKWHDAPMTAIADGFVCYDAKVVKQKKTWEEALEYCRSNHTDLVSLSSEGEMLLIPRAFVKAQIDEAHVWFGLRFMAGDWRWMDGQLVEFEAWGENGKPWCPAVTSGCGALGWPGESFRGRDILGWSARDCDEKLYFVCY</sequence>
<evidence type="ECO:0000256" key="1">
    <source>
        <dbReference type="SAM" id="SignalP"/>
    </source>
</evidence>
<dbReference type="PANTHER" id="PTHR45784">
    <property type="entry name" value="C-TYPE LECTIN DOMAIN FAMILY 20 MEMBER A-RELATED"/>
    <property type="match status" value="1"/>
</dbReference>
<dbReference type="InterPro" id="IPR016186">
    <property type="entry name" value="C-type_lectin-like/link_sf"/>
</dbReference>
<keyword evidence="1" id="KW-0732">Signal</keyword>
<dbReference type="Pfam" id="PF00059">
    <property type="entry name" value="Lectin_C"/>
    <property type="match status" value="2"/>
</dbReference>
<dbReference type="AlphaFoldDB" id="A0AAW0N968"/>
<keyword evidence="4" id="KW-1185">Reference proteome</keyword>
<dbReference type="PANTHER" id="PTHR45784:SF8">
    <property type="entry name" value="C-TYPE MANNOSE RECEPTOR 2-RELATED"/>
    <property type="match status" value="1"/>
</dbReference>
<dbReference type="InterPro" id="IPR016187">
    <property type="entry name" value="CTDL_fold"/>
</dbReference>
<dbReference type="SUPFAM" id="SSF56436">
    <property type="entry name" value="C-type lectin-like"/>
    <property type="match status" value="2"/>
</dbReference>
<dbReference type="Proteomes" id="UP001460270">
    <property type="component" value="Unassembled WGS sequence"/>
</dbReference>
<feature type="domain" description="C-type lectin" evidence="2">
    <location>
        <begin position="127"/>
        <end position="250"/>
    </location>
</feature>
<dbReference type="PROSITE" id="PS50041">
    <property type="entry name" value="C_TYPE_LECTIN_2"/>
    <property type="match status" value="2"/>
</dbReference>
<dbReference type="Gene3D" id="3.10.100.10">
    <property type="entry name" value="Mannose-Binding Protein A, subunit A"/>
    <property type="match status" value="2"/>
</dbReference>
<reference evidence="4" key="1">
    <citation type="submission" date="2024-04" db="EMBL/GenBank/DDBJ databases">
        <title>Salinicola lusitanus LLJ914,a marine bacterium isolated from the Okinawa Trough.</title>
        <authorList>
            <person name="Li J."/>
        </authorList>
    </citation>
    <scope>NUCLEOTIDE SEQUENCE [LARGE SCALE GENOMIC DNA]</scope>
</reference>
<feature type="domain" description="C-type lectin" evidence="2">
    <location>
        <begin position="20"/>
        <end position="115"/>
    </location>
</feature>
<protein>
    <recommendedName>
        <fullName evidence="2">C-type lectin domain-containing protein</fullName>
    </recommendedName>
</protein>
<comment type="caution">
    <text evidence="3">The sequence shown here is derived from an EMBL/GenBank/DDBJ whole genome shotgun (WGS) entry which is preliminary data.</text>
</comment>
<feature type="signal peptide" evidence="1">
    <location>
        <begin position="1"/>
        <end position="18"/>
    </location>
</feature>